<dbReference type="Gene3D" id="3.40.309.10">
    <property type="entry name" value="Aldehyde Dehydrogenase, Chain A, domain 2"/>
    <property type="match status" value="1"/>
</dbReference>
<organism evidence="1 2">
    <name type="scientific">Podospora fimiseda</name>
    <dbReference type="NCBI Taxonomy" id="252190"/>
    <lineage>
        <taxon>Eukaryota</taxon>
        <taxon>Fungi</taxon>
        <taxon>Dikarya</taxon>
        <taxon>Ascomycota</taxon>
        <taxon>Pezizomycotina</taxon>
        <taxon>Sordariomycetes</taxon>
        <taxon>Sordariomycetidae</taxon>
        <taxon>Sordariales</taxon>
        <taxon>Podosporaceae</taxon>
        <taxon>Podospora</taxon>
    </lineage>
</organism>
<comment type="caution">
    <text evidence="1">The sequence shown here is derived from an EMBL/GenBank/DDBJ whole genome shotgun (WGS) entry which is preliminary data.</text>
</comment>
<dbReference type="InterPro" id="IPR016163">
    <property type="entry name" value="Ald_DH_C"/>
</dbReference>
<evidence type="ECO:0000313" key="2">
    <source>
        <dbReference type="Proteomes" id="UP001301958"/>
    </source>
</evidence>
<dbReference type="Proteomes" id="UP001301958">
    <property type="component" value="Unassembled WGS sequence"/>
</dbReference>
<protein>
    <submittedName>
        <fullName evidence="1">Uncharacterized protein</fullName>
    </submittedName>
</protein>
<reference evidence="1" key="1">
    <citation type="journal article" date="2023" name="Mol. Phylogenet. Evol.">
        <title>Genome-scale phylogeny and comparative genomics of the fungal order Sordariales.</title>
        <authorList>
            <person name="Hensen N."/>
            <person name="Bonometti L."/>
            <person name="Westerberg I."/>
            <person name="Brannstrom I.O."/>
            <person name="Guillou S."/>
            <person name="Cros-Aarteil S."/>
            <person name="Calhoun S."/>
            <person name="Haridas S."/>
            <person name="Kuo A."/>
            <person name="Mondo S."/>
            <person name="Pangilinan J."/>
            <person name="Riley R."/>
            <person name="LaButti K."/>
            <person name="Andreopoulos B."/>
            <person name="Lipzen A."/>
            <person name="Chen C."/>
            <person name="Yan M."/>
            <person name="Daum C."/>
            <person name="Ng V."/>
            <person name="Clum A."/>
            <person name="Steindorff A."/>
            <person name="Ohm R.A."/>
            <person name="Martin F."/>
            <person name="Silar P."/>
            <person name="Natvig D.O."/>
            <person name="Lalanne C."/>
            <person name="Gautier V."/>
            <person name="Ament-Velasquez S.L."/>
            <person name="Kruys A."/>
            <person name="Hutchinson M.I."/>
            <person name="Powell A.J."/>
            <person name="Barry K."/>
            <person name="Miller A.N."/>
            <person name="Grigoriev I.V."/>
            <person name="Debuchy R."/>
            <person name="Gladieux P."/>
            <person name="Hiltunen Thoren M."/>
            <person name="Johannesson H."/>
        </authorList>
    </citation>
    <scope>NUCLEOTIDE SEQUENCE</scope>
    <source>
        <strain evidence="1">CBS 990.96</strain>
    </source>
</reference>
<accession>A0AAN7BIC1</accession>
<reference evidence="1" key="2">
    <citation type="submission" date="2023-05" db="EMBL/GenBank/DDBJ databases">
        <authorList>
            <consortium name="Lawrence Berkeley National Laboratory"/>
            <person name="Steindorff A."/>
            <person name="Hensen N."/>
            <person name="Bonometti L."/>
            <person name="Westerberg I."/>
            <person name="Brannstrom I.O."/>
            <person name="Guillou S."/>
            <person name="Cros-Aarteil S."/>
            <person name="Calhoun S."/>
            <person name="Haridas S."/>
            <person name="Kuo A."/>
            <person name="Mondo S."/>
            <person name="Pangilinan J."/>
            <person name="Riley R."/>
            <person name="Labutti K."/>
            <person name="Andreopoulos B."/>
            <person name="Lipzen A."/>
            <person name="Chen C."/>
            <person name="Yanf M."/>
            <person name="Daum C."/>
            <person name="Ng V."/>
            <person name="Clum A."/>
            <person name="Ohm R."/>
            <person name="Martin F."/>
            <person name="Silar P."/>
            <person name="Natvig D."/>
            <person name="Lalanne C."/>
            <person name="Gautier V."/>
            <person name="Ament-Velasquez S.L."/>
            <person name="Kruys A."/>
            <person name="Hutchinson M.I."/>
            <person name="Powell A.J."/>
            <person name="Barry K."/>
            <person name="Miller A.N."/>
            <person name="Grigoriev I.V."/>
            <person name="Debuchy R."/>
            <person name="Gladieux P."/>
            <person name="Thoren M.H."/>
            <person name="Johannesson H."/>
        </authorList>
    </citation>
    <scope>NUCLEOTIDE SEQUENCE</scope>
    <source>
        <strain evidence="1">CBS 990.96</strain>
    </source>
</reference>
<evidence type="ECO:0000313" key="1">
    <source>
        <dbReference type="EMBL" id="KAK4223950.1"/>
    </source>
</evidence>
<sequence>MRRPDVERAVASIVEARMSFGGSSQYAPNLVLVHRKIMNEFNQACAMRTSLEYVSSCQIYKREDSEWVWKNKPQHNSLGKEICGLNLTLFDDVDDAVRSPYIDHSTHGDSPLAAFIFADGKNESLIASKLPFHRLVMFGLIPTWQLLERHVWASDWHPNGA</sequence>
<dbReference type="AlphaFoldDB" id="A0AAN7BIC1"/>
<dbReference type="InterPro" id="IPR016161">
    <property type="entry name" value="Ald_DH/histidinol_DH"/>
</dbReference>
<proteinExistence type="predicted"/>
<gene>
    <name evidence="1" type="ORF">QBC38DRAFT_486500</name>
</gene>
<dbReference type="SUPFAM" id="SSF53720">
    <property type="entry name" value="ALDH-like"/>
    <property type="match status" value="1"/>
</dbReference>
<dbReference type="GO" id="GO:0016620">
    <property type="term" value="F:oxidoreductase activity, acting on the aldehyde or oxo group of donors, NAD or NADP as acceptor"/>
    <property type="evidence" value="ECO:0007669"/>
    <property type="project" value="InterPro"/>
</dbReference>
<dbReference type="EMBL" id="MU865408">
    <property type="protein sequence ID" value="KAK4223950.1"/>
    <property type="molecule type" value="Genomic_DNA"/>
</dbReference>
<name>A0AAN7BIC1_9PEZI</name>
<keyword evidence="2" id="KW-1185">Reference proteome</keyword>